<keyword evidence="1" id="KW-0812">Transmembrane</keyword>
<feature type="transmembrane region" description="Helical" evidence="1">
    <location>
        <begin position="12"/>
        <end position="28"/>
    </location>
</feature>
<reference evidence="2" key="2">
    <citation type="journal article" date="2015" name="Fish Shellfish Immunol.">
        <title>Early steps in the European eel (Anguilla anguilla)-Vibrio vulnificus interaction in the gills: Role of the RtxA13 toxin.</title>
        <authorList>
            <person name="Callol A."/>
            <person name="Pajuelo D."/>
            <person name="Ebbesson L."/>
            <person name="Teles M."/>
            <person name="MacKenzie S."/>
            <person name="Amaro C."/>
        </authorList>
    </citation>
    <scope>NUCLEOTIDE SEQUENCE</scope>
</reference>
<dbReference type="AlphaFoldDB" id="A0A0E9UZG2"/>
<evidence type="ECO:0000313" key="2">
    <source>
        <dbReference type="EMBL" id="JAH70585.1"/>
    </source>
</evidence>
<sequence>MWMSDVFMCVHGYVYMHLHVSMCIYLYMQAHE</sequence>
<reference evidence="2" key="1">
    <citation type="submission" date="2014-11" db="EMBL/GenBank/DDBJ databases">
        <authorList>
            <person name="Amaro Gonzalez C."/>
        </authorList>
    </citation>
    <scope>NUCLEOTIDE SEQUENCE</scope>
</reference>
<organism evidence="2">
    <name type="scientific">Anguilla anguilla</name>
    <name type="common">European freshwater eel</name>
    <name type="synonym">Muraena anguilla</name>
    <dbReference type="NCBI Taxonomy" id="7936"/>
    <lineage>
        <taxon>Eukaryota</taxon>
        <taxon>Metazoa</taxon>
        <taxon>Chordata</taxon>
        <taxon>Craniata</taxon>
        <taxon>Vertebrata</taxon>
        <taxon>Euteleostomi</taxon>
        <taxon>Actinopterygii</taxon>
        <taxon>Neopterygii</taxon>
        <taxon>Teleostei</taxon>
        <taxon>Anguilliformes</taxon>
        <taxon>Anguillidae</taxon>
        <taxon>Anguilla</taxon>
    </lineage>
</organism>
<protein>
    <submittedName>
        <fullName evidence="2">Uncharacterized protein</fullName>
    </submittedName>
</protein>
<evidence type="ECO:0000256" key="1">
    <source>
        <dbReference type="SAM" id="Phobius"/>
    </source>
</evidence>
<keyword evidence="1" id="KW-1133">Transmembrane helix</keyword>
<dbReference type="EMBL" id="GBXM01037992">
    <property type="protein sequence ID" value="JAH70585.1"/>
    <property type="molecule type" value="Transcribed_RNA"/>
</dbReference>
<name>A0A0E9UZG2_ANGAN</name>
<proteinExistence type="predicted"/>
<keyword evidence="1" id="KW-0472">Membrane</keyword>
<accession>A0A0E9UZG2</accession>